<feature type="region of interest" description="Disordered" evidence="6">
    <location>
        <begin position="154"/>
        <end position="174"/>
    </location>
</feature>
<dbReference type="PANTHER" id="PTHR12838">
    <property type="entry name" value="U3 SMALL NUCLEOLAR RNA-ASSOCIATED PROTEIN 11"/>
    <property type="match status" value="1"/>
</dbReference>
<keyword evidence="9" id="KW-1185">Reference proteome</keyword>
<dbReference type="EMBL" id="AP019872">
    <property type="protein sequence ID" value="BBN16101.1"/>
    <property type="molecule type" value="Genomic_DNA"/>
</dbReference>
<evidence type="ECO:0000313" key="10">
    <source>
        <dbReference type="Proteomes" id="UP001162541"/>
    </source>
</evidence>
<reference evidence="10" key="3">
    <citation type="journal article" date="2020" name="Curr. Biol.">
        <title>Chromatin organization in early land plants reveals an ancestral association between H3K27me3, transposons, and constitutive heterochromatin.</title>
        <authorList>
            <person name="Montgomery S.A."/>
            <person name="Tanizawa Y."/>
            <person name="Galik B."/>
            <person name="Wang N."/>
            <person name="Ito T."/>
            <person name="Mochizuki T."/>
            <person name="Akimcheva S."/>
            <person name="Bowman J.L."/>
            <person name="Cognat V."/>
            <person name="Marechal-Drouard L."/>
            <person name="Ekker H."/>
            <person name="Hong S.F."/>
            <person name="Kohchi T."/>
            <person name="Lin S.S."/>
            <person name="Liu L.D."/>
            <person name="Nakamura Y."/>
            <person name="Valeeva L.R."/>
            <person name="Shakirov E.V."/>
            <person name="Shippen D.E."/>
            <person name="Wei W.L."/>
            <person name="Yagura M."/>
            <person name="Yamaoka S."/>
            <person name="Yamato K.T."/>
            <person name="Liu C."/>
            <person name="Berger F."/>
        </authorList>
    </citation>
    <scope>NUCLEOTIDE SEQUENCE [LARGE SCALE GENOMIC DNA]</scope>
    <source>
        <strain evidence="10">Tak-1</strain>
    </source>
</reference>
<evidence type="ECO:0000256" key="3">
    <source>
        <dbReference type="ARBA" id="ARBA00022552"/>
    </source>
</evidence>
<comment type="function">
    <text evidence="5">Involved in nucleolar processing of pre-18S ribosomal RNA.</text>
</comment>
<evidence type="ECO:0000256" key="2">
    <source>
        <dbReference type="ARBA" id="ARBA00008105"/>
    </source>
</evidence>
<gene>
    <name evidence="8" type="ORF">AXG93_1593s1260</name>
    <name evidence="7" type="ORF">Mp_7g03440</name>
</gene>
<name>A0A176WM09_MARPO</name>
<reference evidence="7" key="2">
    <citation type="journal article" date="2019" name="Curr. Biol.">
        <title>Chromatin organization in early land plants reveals an ancestral association between H3K27me3, transposons, and constitutive heterochromatin.</title>
        <authorList>
            <person name="Montgomery S.A."/>
            <person name="Tanizawa Y."/>
            <person name="Galik B."/>
            <person name="Wang N."/>
            <person name="Ito T."/>
            <person name="Mochizuki T."/>
            <person name="Akimcheva S."/>
            <person name="Bowman J."/>
            <person name="Cognat V."/>
            <person name="Drouard L."/>
            <person name="Ekker H."/>
            <person name="Houng S."/>
            <person name="Kohchi T."/>
            <person name="Lin S."/>
            <person name="Liu L.D."/>
            <person name="Nakamura Y."/>
            <person name="Valeeva L.R."/>
            <person name="Shakirov E.V."/>
            <person name="Shippen D.E."/>
            <person name="Wei W."/>
            <person name="Yagura M."/>
            <person name="Yamaoka S."/>
            <person name="Yamato K.T."/>
            <person name="Liu C."/>
            <person name="Berger F."/>
        </authorList>
    </citation>
    <scope>NUCLEOTIDE SEQUENCE [LARGE SCALE GENOMIC DNA]</scope>
    <source>
        <strain evidence="7">Tak-1</strain>
    </source>
</reference>
<evidence type="ECO:0000256" key="1">
    <source>
        <dbReference type="ARBA" id="ARBA00004604"/>
    </source>
</evidence>
<evidence type="ECO:0000313" key="8">
    <source>
        <dbReference type="EMBL" id="OAE34167.1"/>
    </source>
</evidence>
<dbReference type="InterPro" id="IPR007144">
    <property type="entry name" value="SSU_processome_Utp11"/>
</dbReference>
<comment type="subunit">
    <text evidence="5">Component of the ribosomal small subunit (SSU) processome.</text>
</comment>
<comment type="similarity">
    <text evidence="2 5">Belongs to the UTP11 family.</text>
</comment>
<dbReference type="AlphaFoldDB" id="A0A176WM09"/>
<dbReference type="Pfam" id="PF03998">
    <property type="entry name" value="Utp11"/>
    <property type="match status" value="1"/>
</dbReference>
<accession>A0A176WM09</accession>
<protein>
    <recommendedName>
        <fullName evidence="5">U3 small nucleolar RNA-associated protein 11</fullName>
        <shortName evidence="5">U3 snoRNA-associated protein 11</shortName>
    </recommendedName>
</protein>
<reference evidence="8 9" key="1">
    <citation type="submission" date="2016-03" db="EMBL/GenBank/DDBJ databases">
        <title>Mechanisms controlling the formation of the plant cell surface in tip-growing cells are functionally conserved among land plants.</title>
        <authorList>
            <person name="Honkanen S."/>
            <person name="Jones V.A."/>
            <person name="Morieri G."/>
            <person name="Champion C."/>
            <person name="Hetherington A.J."/>
            <person name="Kelly S."/>
            <person name="Saint-Marcoux D."/>
            <person name="Proust H."/>
            <person name="Prescott H."/>
            <person name="Dolan L."/>
        </authorList>
    </citation>
    <scope>NUCLEOTIDE SEQUENCE [LARGE SCALE GENOMIC DNA]</scope>
    <source>
        <strain evidence="9">cv. Tak-1 and cv. Tak-2</strain>
        <tissue evidence="8">Whole gametophyte</tissue>
    </source>
</reference>
<dbReference type="PIRSF" id="PIRSF015952">
    <property type="entry name" value="U3snoRNP11"/>
    <property type="match status" value="1"/>
</dbReference>
<proteinExistence type="inferred from homology"/>
<evidence type="ECO:0000256" key="5">
    <source>
        <dbReference type="PIRNR" id="PIRNR015952"/>
    </source>
</evidence>
<organism evidence="8 9">
    <name type="scientific">Marchantia polymorpha subsp. ruderalis</name>
    <dbReference type="NCBI Taxonomy" id="1480154"/>
    <lineage>
        <taxon>Eukaryota</taxon>
        <taxon>Viridiplantae</taxon>
        <taxon>Streptophyta</taxon>
        <taxon>Embryophyta</taxon>
        <taxon>Marchantiophyta</taxon>
        <taxon>Marchantiopsida</taxon>
        <taxon>Marchantiidae</taxon>
        <taxon>Marchantiales</taxon>
        <taxon>Marchantiaceae</taxon>
        <taxon>Marchantia</taxon>
    </lineage>
</organism>
<dbReference type="GO" id="GO:0032040">
    <property type="term" value="C:small-subunit processome"/>
    <property type="evidence" value="ECO:0007669"/>
    <property type="project" value="UniProtKB-UniRule"/>
</dbReference>
<feature type="compositionally biased region" description="Basic and acidic residues" evidence="6">
    <location>
        <begin position="163"/>
        <end position="174"/>
    </location>
</feature>
<dbReference type="Proteomes" id="UP001162541">
    <property type="component" value="Chromosome 7"/>
</dbReference>
<dbReference type="Proteomes" id="UP000077202">
    <property type="component" value="Unassembled WGS sequence"/>
</dbReference>
<keyword evidence="3 5" id="KW-0698">rRNA processing</keyword>
<comment type="subcellular location">
    <subcellularLocation>
        <location evidence="1 5">Nucleus</location>
        <location evidence="1 5">Nucleolus</location>
    </subcellularLocation>
</comment>
<evidence type="ECO:0000313" key="7">
    <source>
        <dbReference type="EMBL" id="BBN16101.1"/>
    </source>
</evidence>
<dbReference type="GO" id="GO:0006364">
    <property type="term" value="P:rRNA processing"/>
    <property type="evidence" value="ECO:0007669"/>
    <property type="project" value="UniProtKB-UniRule"/>
</dbReference>
<evidence type="ECO:0000313" key="9">
    <source>
        <dbReference type="Proteomes" id="UP000077202"/>
    </source>
</evidence>
<dbReference type="EMBL" id="LVLJ01000445">
    <property type="protein sequence ID" value="OAE34167.1"/>
    <property type="molecule type" value="Genomic_DNA"/>
</dbReference>
<dbReference type="PANTHER" id="PTHR12838:SF0">
    <property type="entry name" value="U3 SMALL NUCLEOLAR RNA-ASSOCIATED PROTEIN 11-RELATED"/>
    <property type="match status" value="1"/>
</dbReference>
<evidence type="ECO:0000256" key="4">
    <source>
        <dbReference type="ARBA" id="ARBA00023242"/>
    </source>
</evidence>
<feature type="region of interest" description="Disordered" evidence="6">
    <location>
        <begin position="193"/>
        <end position="223"/>
    </location>
</feature>
<keyword evidence="4 5" id="KW-0539">Nucleus</keyword>
<sequence>MSSLRNAVKRKTHKERSQPSTRSKYGLLEKHKDYVLRAKDFHKKETEIKILKEKASFRNPDEFYYKMINSQTVNGVHRDKKGGKEYTQEEIMLMKTQDFRYVLNKAQAESKKVERLQSVLHQTAQPASNTHVYFAEDSAEAVELAPGAVEKRTKLPPKRIRKKQESAYRELEERKERAEKLKSLTLTMTMQKQIMGKGRKRKLDGGQEGVSEPVFKWRQERKK</sequence>
<feature type="region of interest" description="Disordered" evidence="6">
    <location>
        <begin position="1"/>
        <end position="26"/>
    </location>
</feature>
<evidence type="ECO:0000256" key="6">
    <source>
        <dbReference type="SAM" id="MobiDB-lite"/>
    </source>
</evidence>